<evidence type="ECO:0000313" key="5">
    <source>
        <dbReference type="Proteomes" id="UP001427805"/>
    </source>
</evidence>
<proteinExistence type="inferred from homology"/>
<organism evidence="4 5">
    <name type="scientific">Sphingomonas rustica</name>
    <dbReference type="NCBI Taxonomy" id="3103142"/>
    <lineage>
        <taxon>Bacteria</taxon>
        <taxon>Pseudomonadati</taxon>
        <taxon>Pseudomonadota</taxon>
        <taxon>Alphaproteobacteria</taxon>
        <taxon>Sphingomonadales</taxon>
        <taxon>Sphingomonadaceae</taxon>
        <taxon>Sphingomonas</taxon>
    </lineage>
</organism>
<comment type="caution">
    <text evidence="4">The sequence shown here is derived from an EMBL/GenBank/DDBJ whole genome shotgun (WGS) entry which is preliminary data.</text>
</comment>
<gene>
    <name evidence="4" type="ORF">TPR58_21040</name>
</gene>
<protein>
    <submittedName>
        <fullName evidence="4">Sulfotransferase domain-containing protein</fullName>
    </submittedName>
</protein>
<sequence length="274" mass="30938">MSGIRWLVSYPRSGNTWTRLALWTIRHGEPAALDRLGEFGQMALSRKRMDMVLDCDTGLMTADEVEVIRPHFHRALAPTEPLVKVHDSWRVNRNGRPVHGADVTHSALYLIRDPRDVAVSWARFRHRSIDWAIDFLADTGSAVSGSASKLFTQTPQHVGSWSGHATSWIDRSGLHPLVVRYEDLVADTRGWLTAMAERLAWPASDAVIDMAVEATRFDRLARLERETGFPEHPRGTHAFFRQGQARGWQGALTPAQVARIERDHGAVMERFAYL</sequence>
<dbReference type="RefSeq" id="WP_346248721.1">
    <property type="nucleotide sequence ID" value="NZ_JBDIZK010000016.1"/>
</dbReference>
<dbReference type="Pfam" id="PF00685">
    <property type="entry name" value="Sulfotransfer_1"/>
    <property type="match status" value="1"/>
</dbReference>
<comment type="similarity">
    <text evidence="1">Belongs to the sulfotransferase 1 family.</text>
</comment>
<dbReference type="SUPFAM" id="SSF52540">
    <property type="entry name" value="P-loop containing nucleoside triphosphate hydrolases"/>
    <property type="match status" value="1"/>
</dbReference>
<evidence type="ECO:0000256" key="1">
    <source>
        <dbReference type="ARBA" id="ARBA00005771"/>
    </source>
</evidence>
<dbReference type="InterPro" id="IPR027417">
    <property type="entry name" value="P-loop_NTPase"/>
</dbReference>
<keyword evidence="2" id="KW-0808">Transferase</keyword>
<dbReference type="Proteomes" id="UP001427805">
    <property type="component" value="Unassembled WGS sequence"/>
</dbReference>
<dbReference type="Gene3D" id="3.40.50.300">
    <property type="entry name" value="P-loop containing nucleotide triphosphate hydrolases"/>
    <property type="match status" value="1"/>
</dbReference>
<reference evidence="4 5" key="1">
    <citation type="submission" date="2024-05" db="EMBL/GenBank/DDBJ databases">
        <title>Sphingomonas sp. HF-S3 16S ribosomal RNA gene Genome sequencing and assembly.</title>
        <authorList>
            <person name="Lee H."/>
        </authorList>
    </citation>
    <scope>NUCLEOTIDE SEQUENCE [LARGE SCALE GENOMIC DNA]</scope>
    <source>
        <strain evidence="4 5">HF-S3</strain>
    </source>
</reference>
<evidence type="ECO:0000256" key="2">
    <source>
        <dbReference type="ARBA" id="ARBA00022679"/>
    </source>
</evidence>
<keyword evidence="5" id="KW-1185">Reference proteome</keyword>
<evidence type="ECO:0000259" key="3">
    <source>
        <dbReference type="Pfam" id="PF00685"/>
    </source>
</evidence>
<dbReference type="InterPro" id="IPR000863">
    <property type="entry name" value="Sulfotransferase_dom"/>
</dbReference>
<accession>A0ABV0BDQ4</accession>
<dbReference type="EMBL" id="JBDIZK010000016">
    <property type="protein sequence ID" value="MEN3749673.1"/>
    <property type="molecule type" value="Genomic_DNA"/>
</dbReference>
<evidence type="ECO:0000313" key="4">
    <source>
        <dbReference type="EMBL" id="MEN3749673.1"/>
    </source>
</evidence>
<name>A0ABV0BDQ4_9SPHN</name>
<dbReference type="PANTHER" id="PTHR11783">
    <property type="entry name" value="SULFOTRANSFERASE SULT"/>
    <property type="match status" value="1"/>
</dbReference>
<feature type="domain" description="Sulfotransferase" evidence="3">
    <location>
        <begin position="6"/>
        <end position="270"/>
    </location>
</feature>